<dbReference type="SMART" id="SM00388">
    <property type="entry name" value="HisKA"/>
    <property type="match status" value="1"/>
</dbReference>
<dbReference type="RefSeq" id="WP_349214451.1">
    <property type="nucleotide sequence ID" value="NZ_JBBMFA010000040.1"/>
</dbReference>
<feature type="domain" description="Histidine kinase" evidence="13">
    <location>
        <begin position="247"/>
        <end position="461"/>
    </location>
</feature>
<dbReference type="SUPFAM" id="SSF158472">
    <property type="entry name" value="HAMP domain-like"/>
    <property type="match status" value="1"/>
</dbReference>
<dbReference type="Pfam" id="PF00672">
    <property type="entry name" value="HAMP"/>
    <property type="match status" value="1"/>
</dbReference>
<dbReference type="EMBL" id="JBBMFA010000040">
    <property type="protein sequence ID" value="MEQ2519160.1"/>
    <property type="molecule type" value="Genomic_DNA"/>
</dbReference>
<dbReference type="InterPro" id="IPR003594">
    <property type="entry name" value="HATPase_dom"/>
</dbReference>
<dbReference type="PROSITE" id="PS50885">
    <property type="entry name" value="HAMP"/>
    <property type="match status" value="1"/>
</dbReference>
<keyword evidence="10 12" id="KW-0472">Membrane</keyword>
<sequence length="474" mass="52143">MKFWQKAYVLTLALFFVTLCGSIAALGLISQNQSFESECGKLLVQQHATAQSFVTDAAAVQARRPAALAQLARNYAAQQQGGLKVQQGENVWADTLPAPDAELPDPPAQGQRVHTVRISEGRHYLYVAARLPGPPEEMTMICAYDMEPFFEQWAQTWRTLVLAGLAVLTFLAVALYLILRGLSRPMERLAAVAGRLAQGDYNARSEQQGKDEVGQLARALDEMADQVQKNIEKLEQSAQRKQQLVDNMAHELRTPLTAIGGYAEYVQRAELSEKERYEATSYIIDETRRLAAMSERLLQMAALRGERAVCAPVDVSLLLEAVFSTMRSKARERQINLRVKSSFAGTIQGEKVLLESLLINLTDNALKACAPGDIVELGAEHTGNYIRLWVKDTGCGMDQETVQRLGDPFFRPDKARSREQGGAGLGISLCRAIAAAHDAQLRFESTPGEGTIASAFFTSSQSADENAVMPREHT</sequence>
<dbReference type="Proteomes" id="UP001477672">
    <property type="component" value="Unassembled WGS sequence"/>
</dbReference>
<dbReference type="InterPro" id="IPR005467">
    <property type="entry name" value="His_kinase_dom"/>
</dbReference>
<evidence type="ECO:0000256" key="12">
    <source>
        <dbReference type="SAM" id="Phobius"/>
    </source>
</evidence>
<comment type="subcellular location">
    <subcellularLocation>
        <location evidence="2">Membrane</location>
    </subcellularLocation>
</comment>
<dbReference type="PANTHER" id="PTHR45436">
    <property type="entry name" value="SENSOR HISTIDINE KINASE YKOH"/>
    <property type="match status" value="1"/>
</dbReference>
<dbReference type="SUPFAM" id="SSF55874">
    <property type="entry name" value="ATPase domain of HSP90 chaperone/DNA topoisomerase II/histidine kinase"/>
    <property type="match status" value="1"/>
</dbReference>
<evidence type="ECO:0000256" key="4">
    <source>
        <dbReference type="ARBA" id="ARBA00022553"/>
    </source>
</evidence>
<dbReference type="CDD" id="cd00082">
    <property type="entry name" value="HisKA"/>
    <property type="match status" value="1"/>
</dbReference>
<name>A0ABV1GBD6_9FIRM</name>
<dbReference type="InterPro" id="IPR050428">
    <property type="entry name" value="TCS_sensor_his_kinase"/>
</dbReference>
<keyword evidence="16" id="KW-1185">Reference proteome</keyword>
<dbReference type="EC" id="2.7.13.3" evidence="3"/>
<dbReference type="PRINTS" id="PR00344">
    <property type="entry name" value="BCTRLSENSOR"/>
</dbReference>
<keyword evidence="8 12" id="KW-1133">Transmembrane helix</keyword>
<dbReference type="Pfam" id="PF00512">
    <property type="entry name" value="HisKA"/>
    <property type="match status" value="1"/>
</dbReference>
<evidence type="ECO:0000256" key="10">
    <source>
        <dbReference type="ARBA" id="ARBA00023136"/>
    </source>
</evidence>
<dbReference type="InterPro" id="IPR003661">
    <property type="entry name" value="HisK_dim/P_dom"/>
</dbReference>
<keyword evidence="5" id="KW-0808">Transferase</keyword>
<comment type="catalytic activity">
    <reaction evidence="1">
        <text>ATP + protein L-histidine = ADP + protein N-phospho-L-histidine.</text>
        <dbReference type="EC" id="2.7.13.3"/>
    </reaction>
</comment>
<dbReference type="Gene3D" id="6.10.340.10">
    <property type="match status" value="1"/>
</dbReference>
<evidence type="ECO:0000256" key="2">
    <source>
        <dbReference type="ARBA" id="ARBA00004370"/>
    </source>
</evidence>
<evidence type="ECO:0000256" key="5">
    <source>
        <dbReference type="ARBA" id="ARBA00022679"/>
    </source>
</evidence>
<reference evidence="15 16" key="1">
    <citation type="submission" date="2024-03" db="EMBL/GenBank/DDBJ databases">
        <title>Human intestinal bacterial collection.</title>
        <authorList>
            <person name="Pauvert C."/>
            <person name="Hitch T.C.A."/>
            <person name="Clavel T."/>
        </authorList>
    </citation>
    <scope>NUCLEOTIDE SEQUENCE [LARGE SCALE GENOMIC DNA]</scope>
    <source>
        <strain evidence="15 16">CLA-JM-H11</strain>
    </source>
</reference>
<evidence type="ECO:0000256" key="3">
    <source>
        <dbReference type="ARBA" id="ARBA00012438"/>
    </source>
</evidence>
<dbReference type="SMART" id="SM00304">
    <property type="entry name" value="HAMP"/>
    <property type="match status" value="1"/>
</dbReference>
<feature type="coiled-coil region" evidence="11">
    <location>
        <begin position="217"/>
        <end position="251"/>
    </location>
</feature>
<dbReference type="InterPro" id="IPR036097">
    <property type="entry name" value="HisK_dim/P_sf"/>
</dbReference>
<keyword evidence="4" id="KW-0597">Phosphoprotein</keyword>
<dbReference type="CDD" id="cd06225">
    <property type="entry name" value="HAMP"/>
    <property type="match status" value="1"/>
</dbReference>
<dbReference type="GO" id="GO:0016301">
    <property type="term" value="F:kinase activity"/>
    <property type="evidence" value="ECO:0007669"/>
    <property type="project" value="UniProtKB-KW"/>
</dbReference>
<evidence type="ECO:0000256" key="8">
    <source>
        <dbReference type="ARBA" id="ARBA00022989"/>
    </source>
</evidence>
<evidence type="ECO:0000313" key="16">
    <source>
        <dbReference type="Proteomes" id="UP001477672"/>
    </source>
</evidence>
<accession>A0ABV1GBD6</accession>
<dbReference type="InterPro" id="IPR004358">
    <property type="entry name" value="Sig_transdc_His_kin-like_C"/>
</dbReference>
<dbReference type="PANTHER" id="PTHR45436:SF5">
    <property type="entry name" value="SENSOR HISTIDINE KINASE TRCS"/>
    <property type="match status" value="1"/>
</dbReference>
<feature type="transmembrane region" description="Helical" evidence="12">
    <location>
        <begin position="157"/>
        <end position="179"/>
    </location>
</feature>
<protein>
    <recommendedName>
        <fullName evidence="3">histidine kinase</fullName>
        <ecNumber evidence="3">2.7.13.3</ecNumber>
    </recommendedName>
</protein>
<dbReference type="PROSITE" id="PS50109">
    <property type="entry name" value="HIS_KIN"/>
    <property type="match status" value="1"/>
</dbReference>
<comment type="caution">
    <text evidence="15">The sequence shown here is derived from an EMBL/GenBank/DDBJ whole genome shotgun (WGS) entry which is preliminary data.</text>
</comment>
<keyword evidence="11" id="KW-0175">Coiled coil</keyword>
<organism evidence="15 16">
    <name type="scientific">Ruthenibacterium intestinale</name>
    <dbReference type="NCBI Taxonomy" id="3133163"/>
    <lineage>
        <taxon>Bacteria</taxon>
        <taxon>Bacillati</taxon>
        <taxon>Bacillota</taxon>
        <taxon>Clostridia</taxon>
        <taxon>Eubacteriales</taxon>
        <taxon>Oscillospiraceae</taxon>
        <taxon>Ruthenibacterium</taxon>
    </lineage>
</organism>
<evidence type="ECO:0000256" key="7">
    <source>
        <dbReference type="ARBA" id="ARBA00022777"/>
    </source>
</evidence>
<evidence type="ECO:0000256" key="11">
    <source>
        <dbReference type="SAM" id="Coils"/>
    </source>
</evidence>
<dbReference type="SMART" id="SM00387">
    <property type="entry name" value="HATPase_c"/>
    <property type="match status" value="1"/>
</dbReference>
<keyword evidence="6 12" id="KW-0812">Transmembrane</keyword>
<evidence type="ECO:0000313" key="15">
    <source>
        <dbReference type="EMBL" id="MEQ2519160.1"/>
    </source>
</evidence>
<dbReference type="Gene3D" id="3.30.565.10">
    <property type="entry name" value="Histidine kinase-like ATPase, C-terminal domain"/>
    <property type="match status" value="1"/>
</dbReference>
<evidence type="ECO:0000256" key="9">
    <source>
        <dbReference type="ARBA" id="ARBA00023012"/>
    </source>
</evidence>
<dbReference type="SUPFAM" id="SSF47384">
    <property type="entry name" value="Homodimeric domain of signal transducing histidine kinase"/>
    <property type="match status" value="1"/>
</dbReference>
<dbReference type="InterPro" id="IPR003660">
    <property type="entry name" value="HAMP_dom"/>
</dbReference>
<dbReference type="Pfam" id="PF02518">
    <property type="entry name" value="HATPase_c"/>
    <property type="match status" value="1"/>
</dbReference>
<evidence type="ECO:0000259" key="13">
    <source>
        <dbReference type="PROSITE" id="PS50109"/>
    </source>
</evidence>
<keyword evidence="9" id="KW-0902">Two-component regulatory system</keyword>
<evidence type="ECO:0000256" key="6">
    <source>
        <dbReference type="ARBA" id="ARBA00022692"/>
    </source>
</evidence>
<dbReference type="InterPro" id="IPR036890">
    <property type="entry name" value="HATPase_C_sf"/>
</dbReference>
<dbReference type="Gene3D" id="1.10.287.130">
    <property type="match status" value="1"/>
</dbReference>
<gene>
    <name evidence="15" type="ORF">WMO24_01715</name>
</gene>
<keyword evidence="7 15" id="KW-0418">Kinase</keyword>
<evidence type="ECO:0000256" key="1">
    <source>
        <dbReference type="ARBA" id="ARBA00000085"/>
    </source>
</evidence>
<evidence type="ECO:0000259" key="14">
    <source>
        <dbReference type="PROSITE" id="PS50885"/>
    </source>
</evidence>
<proteinExistence type="predicted"/>
<feature type="domain" description="HAMP" evidence="14">
    <location>
        <begin position="180"/>
        <end position="232"/>
    </location>
</feature>